<organism evidence="1 2">
    <name type="scientific">Seiridium unicorne</name>
    <dbReference type="NCBI Taxonomy" id="138068"/>
    <lineage>
        <taxon>Eukaryota</taxon>
        <taxon>Fungi</taxon>
        <taxon>Dikarya</taxon>
        <taxon>Ascomycota</taxon>
        <taxon>Pezizomycotina</taxon>
        <taxon>Sordariomycetes</taxon>
        <taxon>Xylariomycetidae</taxon>
        <taxon>Amphisphaeriales</taxon>
        <taxon>Sporocadaceae</taxon>
        <taxon>Seiridium</taxon>
    </lineage>
</organism>
<accession>A0ABR2UFH5</accession>
<name>A0ABR2UFH5_9PEZI</name>
<reference evidence="1 2" key="1">
    <citation type="journal article" date="2024" name="J. Plant Pathol.">
        <title>Sequence and assembly of the genome of Seiridium unicorne, isolate CBS 538.82, causal agent of cypress canker disease.</title>
        <authorList>
            <person name="Scali E."/>
            <person name="Rocca G.D."/>
            <person name="Danti R."/>
            <person name="Garbelotto M."/>
            <person name="Barberini S."/>
            <person name="Baroncelli R."/>
            <person name="Emiliani G."/>
        </authorList>
    </citation>
    <scope>NUCLEOTIDE SEQUENCE [LARGE SCALE GENOMIC DNA]</scope>
    <source>
        <strain evidence="1 2">BM-138-508</strain>
    </source>
</reference>
<dbReference type="Proteomes" id="UP001408356">
    <property type="component" value="Unassembled WGS sequence"/>
</dbReference>
<keyword evidence="2" id="KW-1185">Reference proteome</keyword>
<evidence type="ECO:0000313" key="2">
    <source>
        <dbReference type="Proteomes" id="UP001408356"/>
    </source>
</evidence>
<protein>
    <submittedName>
        <fullName evidence="1">C-type lectin protein</fullName>
    </submittedName>
</protein>
<gene>
    <name evidence="1" type="ORF">SUNI508_11996</name>
</gene>
<dbReference type="EMBL" id="JARVKF010000441">
    <property type="protein sequence ID" value="KAK9413220.1"/>
    <property type="molecule type" value="Genomic_DNA"/>
</dbReference>
<evidence type="ECO:0000313" key="1">
    <source>
        <dbReference type="EMBL" id="KAK9413220.1"/>
    </source>
</evidence>
<sequence length="304" mass="33853">MLGFMPVNLIGGSRSSSANFGSEPLLALPGGRIFDLAHGYVLLLVDFTQQDKASKGLWKCKPNERPKRPVHFSALRLMRDERVLLFDELYEGIWTDLVGVIPVYFSLENVVTLRTLCSTTLFPLVNSWSHNPPKKPTNGTSLLIIVDALKQVECAKGRELVKGIVAVDSLLSTDEKYAGTLFLGRSSAIQKLLADRYLVGHSLNTAVELFHHAPLLVEPIIRSVQARFTAAAEKQRLHTLIKGLIEDLGSNDQRGILLVSRHIDENTEFRSRVLDHILQVIEYGTPSLNERERAGRILSRLGDP</sequence>
<comment type="caution">
    <text evidence="1">The sequence shown here is derived from an EMBL/GenBank/DDBJ whole genome shotgun (WGS) entry which is preliminary data.</text>
</comment>
<proteinExistence type="predicted"/>